<sequence length="126" mass="14882">MYHKKDEFASKPASKIRKWIEGGLADKCKLERRQTFVKKEVMIDDVLTFIEMLWTRQQSIDFPARYYFFYYSLYNLPYAMRVGAGGRLDGPLTSILSNRSWVFEKSYQPRYIRENLARVAYGDLAG</sequence>
<organism evidence="1 2">
    <name type="scientific">Colletotrichum orbiculare (strain 104-T / ATCC 96160 / CBS 514.97 / LARS 414 / MAFF 240422)</name>
    <name type="common">Cucumber anthracnose fungus</name>
    <name type="synonym">Colletotrichum lagenarium</name>
    <dbReference type="NCBI Taxonomy" id="1213857"/>
    <lineage>
        <taxon>Eukaryota</taxon>
        <taxon>Fungi</taxon>
        <taxon>Dikarya</taxon>
        <taxon>Ascomycota</taxon>
        <taxon>Pezizomycotina</taxon>
        <taxon>Sordariomycetes</taxon>
        <taxon>Hypocreomycetidae</taxon>
        <taxon>Glomerellales</taxon>
        <taxon>Glomerellaceae</taxon>
        <taxon>Colletotrichum</taxon>
        <taxon>Colletotrichum orbiculare species complex</taxon>
    </lineage>
</organism>
<dbReference type="EMBL" id="AMCV02000020">
    <property type="protein sequence ID" value="TDZ19231.1"/>
    <property type="molecule type" value="Genomic_DNA"/>
</dbReference>
<reference evidence="2" key="2">
    <citation type="journal article" date="2019" name="Mol. Plant Microbe Interact.">
        <title>Genome sequence resources for four phytopathogenic fungi from the Colletotrichum orbiculare species complex.</title>
        <authorList>
            <person name="Gan P."/>
            <person name="Tsushima A."/>
            <person name="Narusaka M."/>
            <person name="Narusaka Y."/>
            <person name="Takano Y."/>
            <person name="Kubo Y."/>
            <person name="Shirasu K."/>
        </authorList>
    </citation>
    <scope>GENOME REANNOTATION</scope>
    <source>
        <strain evidence="2">104-T / ATCC 96160 / CBS 514.97 / LARS 414 / MAFF 240422</strain>
    </source>
</reference>
<protein>
    <submittedName>
        <fullName evidence="1">Uncharacterized protein</fullName>
    </submittedName>
</protein>
<reference evidence="2" key="1">
    <citation type="journal article" date="2013" name="New Phytol.">
        <title>Comparative genomic and transcriptomic analyses reveal the hemibiotrophic stage shift of Colletotrichum fungi.</title>
        <authorList>
            <person name="Gan P."/>
            <person name="Ikeda K."/>
            <person name="Irieda H."/>
            <person name="Narusaka M."/>
            <person name="O'Connell R.J."/>
            <person name="Narusaka Y."/>
            <person name="Takano Y."/>
            <person name="Kubo Y."/>
            <person name="Shirasu K."/>
        </authorList>
    </citation>
    <scope>NUCLEOTIDE SEQUENCE [LARGE SCALE GENOMIC DNA]</scope>
    <source>
        <strain evidence="2">104-T / ATCC 96160 / CBS 514.97 / LARS 414 / MAFF 240422</strain>
    </source>
</reference>
<evidence type="ECO:0000313" key="2">
    <source>
        <dbReference type="Proteomes" id="UP000014480"/>
    </source>
</evidence>
<dbReference type="Proteomes" id="UP000014480">
    <property type="component" value="Unassembled WGS sequence"/>
</dbReference>
<accession>A0A484FNF2</accession>
<dbReference type="STRING" id="1213857.A0A484FNF2"/>
<keyword evidence="2" id="KW-1185">Reference proteome</keyword>
<comment type="caution">
    <text evidence="1">The sequence shown here is derived from an EMBL/GenBank/DDBJ whole genome shotgun (WGS) entry which is preliminary data.</text>
</comment>
<dbReference type="OrthoDB" id="4851513at2759"/>
<gene>
    <name evidence="1" type="ORF">Cob_v007580</name>
</gene>
<dbReference type="AlphaFoldDB" id="A0A484FNF2"/>
<name>A0A484FNF2_COLOR</name>
<proteinExistence type="predicted"/>
<evidence type="ECO:0000313" key="1">
    <source>
        <dbReference type="EMBL" id="TDZ19231.1"/>
    </source>
</evidence>